<evidence type="ECO:0000313" key="2">
    <source>
        <dbReference type="EMBL" id="WCT72047.1"/>
    </source>
</evidence>
<feature type="domain" description="DUF7168" evidence="1">
    <location>
        <begin position="42"/>
        <end position="181"/>
    </location>
</feature>
<organism evidence="2 3">
    <name type="scientific">Sphingomonas naphthae</name>
    <dbReference type="NCBI Taxonomy" id="1813468"/>
    <lineage>
        <taxon>Bacteria</taxon>
        <taxon>Pseudomonadati</taxon>
        <taxon>Pseudomonadota</taxon>
        <taxon>Alphaproteobacteria</taxon>
        <taxon>Sphingomonadales</taxon>
        <taxon>Sphingomonadaceae</taxon>
        <taxon>Sphingomonas</taxon>
    </lineage>
</organism>
<name>A0ABY7TFN3_9SPHN</name>
<proteinExistence type="predicted"/>
<dbReference type="InterPro" id="IPR016868">
    <property type="entry name" value="Phage_B3_Orf5"/>
</dbReference>
<dbReference type="PIRSF" id="PIRSF028111">
    <property type="entry name" value="UCP028111"/>
    <property type="match status" value="1"/>
</dbReference>
<evidence type="ECO:0000259" key="1">
    <source>
        <dbReference type="Pfam" id="PF23771"/>
    </source>
</evidence>
<gene>
    <name evidence="2" type="ORF">PQ455_10345</name>
</gene>
<sequence length="223" mass="24223">MTKAEVITKIRKCLALSRSANEHEAAAALAKAAELARLHGVDLDLIEVGEASARASRTRRPAGWQTLLADAVCAAIGVTRFLDSVGDYRFVGRGALPEIASYAFTILYRRLKAERARYLDQHLRRVKTAYRKRVRADAFCAGWAAVVRQSIKSLAPTAETDDLIGRYLAEQHPGLINVAARPSAGARRIDDDYFRGVSAGRDVNIARGVGGTPDGPVRIGRVV</sequence>
<dbReference type="Pfam" id="PF23771">
    <property type="entry name" value="DUF7168"/>
    <property type="match status" value="1"/>
</dbReference>
<reference evidence="2 3" key="1">
    <citation type="submission" date="2023-02" db="EMBL/GenBank/DDBJ databases">
        <title>Genome sequence of Sphingomonas naphthae.</title>
        <authorList>
            <person name="Kim S."/>
            <person name="Heo J."/>
            <person name="Kwon S.-W."/>
        </authorList>
    </citation>
    <scope>NUCLEOTIDE SEQUENCE [LARGE SCALE GENOMIC DNA]</scope>
    <source>
        <strain evidence="2 3">KACC 18716</strain>
    </source>
</reference>
<dbReference type="RefSeq" id="WP_273685995.1">
    <property type="nucleotide sequence ID" value="NZ_CP117411.1"/>
</dbReference>
<dbReference type="InterPro" id="IPR055592">
    <property type="entry name" value="DUF7168"/>
</dbReference>
<accession>A0ABY7TFN3</accession>
<keyword evidence="3" id="KW-1185">Reference proteome</keyword>
<dbReference type="EMBL" id="CP117411">
    <property type="protein sequence ID" value="WCT72047.1"/>
    <property type="molecule type" value="Genomic_DNA"/>
</dbReference>
<dbReference type="Proteomes" id="UP001220395">
    <property type="component" value="Chromosome"/>
</dbReference>
<evidence type="ECO:0000313" key="3">
    <source>
        <dbReference type="Proteomes" id="UP001220395"/>
    </source>
</evidence>
<protein>
    <submittedName>
        <fullName evidence="2">DUF2786 domain-containing protein</fullName>
    </submittedName>
</protein>